<dbReference type="InterPro" id="IPR014054">
    <property type="entry name" value="Phage_regulatory_Rha"/>
</dbReference>
<dbReference type="EMBL" id="BK015570">
    <property type="protein sequence ID" value="DAE13803.1"/>
    <property type="molecule type" value="Genomic_DNA"/>
</dbReference>
<organism evidence="1">
    <name type="scientific">Siphoviridae sp. ctLNL10</name>
    <dbReference type="NCBI Taxonomy" id="2825453"/>
    <lineage>
        <taxon>Viruses</taxon>
        <taxon>Duplodnaviria</taxon>
        <taxon>Heunggongvirae</taxon>
        <taxon>Uroviricota</taxon>
        <taxon>Caudoviricetes</taxon>
    </lineage>
</organism>
<evidence type="ECO:0000313" key="1">
    <source>
        <dbReference type="EMBL" id="DAE13803.1"/>
    </source>
</evidence>
<reference evidence="1" key="1">
    <citation type="journal article" date="2021" name="Proc. Natl. Acad. Sci. U.S.A.">
        <title>A Catalog of Tens of Thousands of Viruses from Human Metagenomes Reveals Hidden Associations with Chronic Diseases.</title>
        <authorList>
            <person name="Tisza M.J."/>
            <person name="Buck C.B."/>
        </authorList>
    </citation>
    <scope>NUCLEOTIDE SEQUENCE</scope>
    <source>
        <strain evidence="1">CtLNL10</strain>
    </source>
</reference>
<dbReference type="NCBIfam" id="TIGR02681">
    <property type="entry name" value="phage_pRha"/>
    <property type="match status" value="1"/>
</dbReference>
<dbReference type="Pfam" id="PF09669">
    <property type="entry name" value="Phage_pRha"/>
    <property type="match status" value="1"/>
</dbReference>
<accession>A0A8S5Q4W5</accession>
<sequence length="231" mass="27135">MKLRKRKKKGDNMNELVSIKHDEVVCSSLDIAEKFGKRHDRVLRAIEQIKEDSSPQKWGQSFHETTYKDSSGKSNKMYLMNRDGFSILVMGFNGKKALDWKWKYLEAFNQMESMLKERNTQLWVEQRKQGKLTRQAETNVIKQLVEYAKEQGSEHSQMLYITYSKLANKMAGITDRNFATLAQLNELSFIENIILNQIRVGMEREMHYKDIYKDCKKQVELFKDVAYLNAG</sequence>
<name>A0A8S5Q4W5_9CAUD</name>
<protein>
    <submittedName>
        <fullName evidence="1">Regulatory protein</fullName>
    </submittedName>
</protein>
<proteinExistence type="predicted"/>